<organism evidence="3 4">
    <name type="scientific">Ruegeria faecimaris</name>
    <dbReference type="NCBI Taxonomy" id="686389"/>
    <lineage>
        <taxon>Bacteria</taxon>
        <taxon>Pseudomonadati</taxon>
        <taxon>Pseudomonadota</taxon>
        <taxon>Alphaproteobacteria</taxon>
        <taxon>Rhodobacterales</taxon>
        <taxon>Roseobacteraceae</taxon>
        <taxon>Ruegeria</taxon>
    </lineage>
</organism>
<reference evidence="3 4" key="1">
    <citation type="submission" date="2017-05" db="EMBL/GenBank/DDBJ databases">
        <authorList>
            <person name="Varghese N."/>
            <person name="Submissions S."/>
        </authorList>
    </citation>
    <scope>NUCLEOTIDE SEQUENCE [LARGE SCALE GENOMIC DNA]</scope>
    <source>
        <strain evidence="3 4">DSM 28009</strain>
    </source>
</reference>
<accession>A0A521CQR5</accession>
<dbReference type="Gene3D" id="3.40.50.2000">
    <property type="entry name" value="Glycogen Phosphorylase B"/>
    <property type="match status" value="2"/>
</dbReference>
<feature type="domain" description="Glycosyl transferase family 1" evidence="1">
    <location>
        <begin position="195"/>
        <end position="363"/>
    </location>
</feature>
<dbReference type="EMBL" id="FXTE01000003">
    <property type="protein sequence ID" value="SMO61000.1"/>
    <property type="molecule type" value="Genomic_DNA"/>
</dbReference>
<evidence type="ECO:0000259" key="2">
    <source>
        <dbReference type="Pfam" id="PF13579"/>
    </source>
</evidence>
<dbReference type="AlphaFoldDB" id="A0A521CQR5"/>
<dbReference type="Proteomes" id="UP000319555">
    <property type="component" value="Unassembled WGS sequence"/>
</dbReference>
<sequence>MKKIRVLFPFAGWADLGGSHVSALKLASCLDRDQFEPLVLCHNEAGSVGQYAQSLGLNVEVLQGPRLMGPPNNKTDADVGFPEYWTRTYGQLVRFLRDKKPDIVHTNEGRLHVNWVFPARRLGIKHIWHHRQDPRAVGVNYVAPVFSNRILSVSYFSKPSRPIRSVDKKFQVIRSPFDLSIQRPDPDAARRMILNEIGAPENAVLLGYFGHLEPRKRPVHFVQSLVAIQKQFGDRPVHGLLFGKVLNPDDGLDSGSMDVAREQGMGAQIHMMGFRQDVEKCMVAMDATLVPALNEPFGRTLIEAMHLGLPVVATRHGGNVEAIDHGKTGFLVDPQDPEAFVEPVVSLIEGPSLRQQVTQAAYQYVQDNFGLDKHVAEVSDVYRELVS</sequence>
<dbReference type="PANTHER" id="PTHR12526">
    <property type="entry name" value="GLYCOSYLTRANSFERASE"/>
    <property type="match status" value="1"/>
</dbReference>
<name>A0A521CQR5_9RHOB</name>
<evidence type="ECO:0000313" key="4">
    <source>
        <dbReference type="Proteomes" id="UP000319555"/>
    </source>
</evidence>
<dbReference type="RefSeq" id="WP_185956663.1">
    <property type="nucleotide sequence ID" value="NZ_FXTE01000003.1"/>
</dbReference>
<dbReference type="InterPro" id="IPR001296">
    <property type="entry name" value="Glyco_trans_1"/>
</dbReference>
<dbReference type="CDD" id="cd03801">
    <property type="entry name" value="GT4_PimA-like"/>
    <property type="match status" value="1"/>
</dbReference>
<evidence type="ECO:0000313" key="3">
    <source>
        <dbReference type="EMBL" id="SMO61000.1"/>
    </source>
</evidence>
<keyword evidence="3" id="KW-0808">Transferase</keyword>
<dbReference type="GO" id="GO:0016757">
    <property type="term" value="F:glycosyltransferase activity"/>
    <property type="evidence" value="ECO:0007669"/>
    <property type="project" value="InterPro"/>
</dbReference>
<protein>
    <submittedName>
        <fullName evidence="3">Glycosyltransferase involved in cell wall bisynthesis</fullName>
    </submittedName>
</protein>
<feature type="domain" description="Glycosyltransferase subfamily 4-like N-terminal" evidence="2">
    <location>
        <begin position="17"/>
        <end position="132"/>
    </location>
</feature>
<keyword evidence="4" id="KW-1185">Reference proteome</keyword>
<proteinExistence type="predicted"/>
<dbReference type="Pfam" id="PF00534">
    <property type="entry name" value="Glycos_transf_1"/>
    <property type="match status" value="1"/>
</dbReference>
<evidence type="ECO:0000259" key="1">
    <source>
        <dbReference type="Pfam" id="PF00534"/>
    </source>
</evidence>
<dbReference type="InterPro" id="IPR028098">
    <property type="entry name" value="Glyco_trans_4-like_N"/>
</dbReference>
<dbReference type="SUPFAM" id="SSF53756">
    <property type="entry name" value="UDP-Glycosyltransferase/glycogen phosphorylase"/>
    <property type="match status" value="1"/>
</dbReference>
<dbReference type="Pfam" id="PF13579">
    <property type="entry name" value="Glyco_trans_4_4"/>
    <property type="match status" value="1"/>
</dbReference>
<gene>
    <name evidence="3" type="ORF">SAMN06265380_103114</name>
</gene>